<keyword evidence="12 17" id="KW-1015">Disulfide bond</keyword>
<reference evidence="21 22" key="1">
    <citation type="journal article" date="2019" name="Sci. Rep.">
        <title>A high-quality genome of Eragrostis curvula grass provides insights into Poaceae evolution and supports new strategies to enhance forage quality.</title>
        <authorList>
            <person name="Carballo J."/>
            <person name="Santos B.A.C.M."/>
            <person name="Zappacosta D."/>
            <person name="Garbus I."/>
            <person name="Selva J.P."/>
            <person name="Gallo C.A."/>
            <person name="Diaz A."/>
            <person name="Albertini E."/>
            <person name="Caccamo M."/>
            <person name="Echenique V."/>
        </authorList>
    </citation>
    <scope>NUCLEOTIDE SEQUENCE [LARGE SCALE GENOMIC DNA]</scope>
    <source>
        <strain evidence="22">cv. Victoria</strain>
        <tissue evidence="21">Leaf</tissue>
    </source>
</reference>
<comment type="caution">
    <text evidence="21">The sequence shown here is derived from an EMBL/GenBank/DDBJ whole genome shotgun (WGS) entry which is preliminary data.</text>
</comment>
<evidence type="ECO:0000259" key="20">
    <source>
        <dbReference type="PROSITE" id="PS50873"/>
    </source>
</evidence>
<comment type="cofactor">
    <cofactor evidence="16 18">
        <name>Ca(2+)</name>
        <dbReference type="ChEBI" id="CHEBI:29108"/>
    </cofactor>
    <text evidence="16 18">Binds 2 calcium ions per subunit.</text>
</comment>
<feature type="binding site" description="axial binding residue" evidence="16">
    <location>
        <position position="230"/>
    </location>
    <ligand>
        <name>heme b</name>
        <dbReference type="ChEBI" id="CHEBI:60344"/>
    </ligand>
    <ligandPart>
        <name>Fe</name>
        <dbReference type="ChEBI" id="CHEBI:18248"/>
    </ligandPart>
</feature>
<comment type="similarity">
    <text evidence="18">Belongs to the peroxidase family. Classical plant (class III) peroxidase subfamily.</text>
</comment>
<feature type="domain" description="Plant heme peroxidase family profile" evidence="20">
    <location>
        <begin position="48"/>
        <end position="355"/>
    </location>
</feature>
<evidence type="ECO:0000256" key="2">
    <source>
        <dbReference type="ARBA" id="ARBA00004613"/>
    </source>
</evidence>
<dbReference type="PANTHER" id="PTHR31235">
    <property type="entry name" value="PEROXIDASE 25-RELATED"/>
    <property type="match status" value="1"/>
</dbReference>
<feature type="disulfide bond" evidence="17">
    <location>
        <begin position="58"/>
        <end position="150"/>
    </location>
</feature>
<feature type="binding site" evidence="16">
    <location>
        <position position="285"/>
    </location>
    <ligand>
        <name>Ca(2+)</name>
        <dbReference type="ChEBI" id="CHEBI:29108"/>
        <label>2</label>
    </ligand>
</feature>
<sequence>LTCTASHCLDKPYHLTNPTAPPPPAAGYPPTSPSPSPPMPSPDDAGKQLKVGYYKNKCGRYVDVEAVVKKHVKPPMPESRQGSSASSSTTASSGSDIYCDTSDVQGCDASVLLEPTSANPQPEKRGIPNFPSMRGFEVIDAAKAELEKECPGVVSCADIVAFAGRDASVFLSNGRVKFDMPAGRYDGTVSLASETLPNLPPPFANVQQLKSLFASKGLDAVDMVVLSGAHSVGRSHCSSFSGRLPPSNTSDMDPAFAAKLKDDCESRTGDNNTVVQDYKTPNDLDKQYYKNVLDHKVLFESDAALLASDDTKALVKQFAKNKWERMFGEAMVRMGNIEVKTTANGEIRKKCGFINAKPY</sequence>
<evidence type="ECO:0000256" key="15">
    <source>
        <dbReference type="PIRSR" id="PIRSR600823-2"/>
    </source>
</evidence>
<gene>
    <name evidence="21" type="ORF">EJB05_10964</name>
</gene>
<dbReference type="PRINTS" id="PR00461">
    <property type="entry name" value="PLPEROXIDASE"/>
</dbReference>
<keyword evidence="11 16" id="KW-0408">Iron</keyword>
<dbReference type="GO" id="GO:0005576">
    <property type="term" value="C:extracellular region"/>
    <property type="evidence" value="ECO:0007669"/>
    <property type="project" value="UniProtKB-SubCell"/>
</dbReference>
<evidence type="ECO:0000256" key="1">
    <source>
        <dbReference type="ARBA" id="ARBA00000189"/>
    </source>
</evidence>
<evidence type="ECO:0000256" key="8">
    <source>
        <dbReference type="ARBA" id="ARBA00022723"/>
    </source>
</evidence>
<feature type="binding site" evidence="16">
    <location>
        <position position="100"/>
    </location>
    <ligand>
        <name>Ca(2+)</name>
        <dbReference type="ChEBI" id="CHEBI:29108"/>
        <label>1</label>
    </ligand>
</feature>
<comment type="similarity">
    <text evidence="3">Belongs to the peroxidase family. Ascorbate peroxidase subfamily.</text>
</comment>
<evidence type="ECO:0000313" key="22">
    <source>
        <dbReference type="Proteomes" id="UP000324897"/>
    </source>
</evidence>
<dbReference type="PRINTS" id="PR00458">
    <property type="entry name" value="PEROXIDASE"/>
</dbReference>
<evidence type="ECO:0000256" key="7">
    <source>
        <dbReference type="ARBA" id="ARBA00022617"/>
    </source>
</evidence>
<dbReference type="Proteomes" id="UP000324897">
    <property type="component" value="Chromosome 4"/>
</dbReference>
<feature type="binding site" evidence="15">
    <location>
        <position position="200"/>
    </location>
    <ligand>
        <name>substrate</name>
    </ligand>
</feature>
<feature type="binding site" evidence="16">
    <location>
        <position position="123"/>
    </location>
    <ligand>
        <name>Ca(2+)</name>
        <dbReference type="ChEBI" id="CHEBI:29108"/>
        <label>1</label>
    </ligand>
</feature>
<evidence type="ECO:0000256" key="14">
    <source>
        <dbReference type="ARBA" id="ARBA00023324"/>
    </source>
</evidence>
<dbReference type="GO" id="GO:0046872">
    <property type="term" value="F:metal ion binding"/>
    <property type="evidence" value="ECO:0007669"/>
    <property type="project" value="UniProtKB-UniRule"/>
</dbReference>
<feature type="binding site" evidence="16">
    <location>
        <position position="277"/>
    </location>
    <ligand>
        <name>Ca(2+)</name>
        <dbReference type="ChEBI" id="CHEBI:29108"/>
        <label>2</label>
    </ligand>
</feature>
<dbReference type="InterPro" id="IPR000823">
    <property type="entry name" value="Peroxidase_pln"/>
</dbReference>
<keyword evidence="10 18" id="KW-0560">Oxidoreductase</keyword>
<feature type="compositionally biased region" description="Pro residues" evidence="19">
    <location>
        <begin position="19"/>
        <end position="41"/>
    </location>
</feature>
<evidence type="ECO:0000256" key="17">
    <source>
        <dbReference type="PIRSR" id="PIRSR600823-5"/>
    </source>
</evidence>
<evidence type="ECO:0000256" key="10">
    <source>
        <dbReference type="ARBA" id="ARBA00023002"/>
    </source>
</evidence>
<protein>
    <recommendedName>
        <fullName evidence="4 18">Peroxidase</fullName>
        <ecNumber evidence="4 18">1.11.1.7</ecNumber>
    </recommendedName>
</protein>
<dbReference type="SUPFAM" id="SSF48113">
    <property type="entry name" value="Heme-dependent peroxidases"/>
    <property type="match status" value="1"/>
</dbReference>
<feature type="binding site" evidence="16">
    <location>
        <position position="280"/>
    </location>
    <ligand>
        <name>Ca(2+)</name>
        <dbReference type="ChEBI" id="CHEBI:29108"/>
        <label>2</label>
    </ligand>
</feature>
<dbReference type="Pfam" id="PF00141">
    <property type="entry name" value="peroxidase"/>
    <property type="match status" value="1"/>
</dbReference>
<dbReference type="FunFam" id="1.10.520.10:FF:000028">
    <property type="entry name" value="Peroxidase"/>
    <property type="match status" value="1"/>
</dbReference>
<dbReference type="Gene3D" id="1.10.520.10">
    <property type="match status" value="1"/>
</dbReference>
<evidence type="ECO:0000256" key="18">
    <source>
        <dbReference type="RuleBase" id="RU362060"/>
    </source>
</evidence>
<accession>A0A5J9VMZ4</accession>
<feature type="binding site" evidence="16">
    <location>
        <position position="104"/>
    </location>
    <ligand>
        <name>Ca(2+)</name>
        <dbReference type="ChEBI" id="CHEBI:29108"/>
        <label>1</label>
    </ligand>
</feature>
<proteinExistence type="inferred from homology"/>
<feature type="compositionally biased region" description="Low complexity" evidence="19">
    <location>
        <begin position="82"/>
        <end position="95"/>
    </location>
</feature>
<feature type="region of interest" description="Disordered" evidence="19">
    <location>
        <begin position="1"/>
        <end position="49"/>
    </location>
</feature>
<feature type="disulfide bond" evidence="17">
    <location>
        <begin position="237"/>
        <end position="264"/>
    </location>
</feature>
<feature type="disulfide bond" evidence="17">
    <location>
        <begin position="156"/>
        <end position="351"/>
    </location>
</feature>
<comment type="catalytic activity">
    <reaction evidence="1 18">
        <text>2 a phenolic donor + H2O2 = 2 a phenolic radical donor + 2 H2O</text>
        <dbReference type="Rhea" id="RHEA:56136"/>
        <dbReference type="ChEBI" id="CHEBI:15377"/>
        <dbReference type="ChEBI" id="CHEBI:16240"/>
        <dbReference type="ChEBI" id="CHEBI:139520"/>
        <dbReference type="ChEBI" id="CHEBI:139521"/>
        <dbReference type="EC" id="1.11.1.7"/>
    </reaction>
</comment>
<feature type="region of interest" description="Disordered" evidence="19">
    <location>
        <begin position="71"/>
        <end position="95"/>
    </location>
</feature>
<dbReference type="InterPro" id="IPR019793">
    <property type="entry name" value="Peroxidases_heam-ligand_BS"/>
</dbReference>
<feature type="binding site" evidence="16">
    <location>
        <position position="108"/>
    </location>
    <ligand>
        <name>Ca(2+)</name>
        <dbReference type="ChEBI" id="CHEBI:29108"/>
        <label>1</label>
    </ligand>
</feature>
<dbReference type="GO" id="GO:0020037">
    <property type="term" value="F:heme binding"/>
    <property type="evidence" value="ECO:0007669"/>
    <property type="project" value="UniProtKB-UniRule"/>
</dbReference>
<keyword evidence="13" id="KW-0325">Glycoprotein</keyword>
<dbReference type="GO" id="GO:0006979">
    <property type="term" value="P:response to oxidative stress"/>
    <property type="evidence" value="ECO:0007669"/>
    <property type="project" value="UniProtKB-UniRule"/>
</dbReference>
<evidence type="ECO:0000256" key="4">
    <source>
        <dbReference type="ARBA" id="ARBA00012313"/>
    </source>
</evidence>
<evidence type="ECO:0000256" key="13">
    <source>
        <dbReference type="ARBA" id="ARBA00023180"/>
    </source>
</evidence>
<evidence type="ECO:0000256" key="6">
    <source>
        <dbReference type="ARBA" id="ARBA00022559"/>
    </source>
</evidence>
<dbReference type="InterPro" id="IPR002016">
    <property type="entry name" value="Haem_peroxidase"/>
</dbReference>
<dbReference type="InterPro" id="IPR033905">
    <property type="entry name" value="Secretory_peroxidase"/>
</dbReference>
<evidence type="ECO:0000256" key="19">
    <source>
        <dbReference type="SAM" id="MobiDB-lite"/>
    </source>
</evidence>
<dbReference type="PROSITE" id="PS00435">
    <property type="entry name" value="PEROXIDASE_1"/>
    <property type="match status" value="1"/>
</dbReference>
<dbReference type="FunFam" id="1.10.420.10:FF:000006">
    <property type="entry name" value="Peroxidase"/>
    <property type="match status" value="1"/>
</dbReference>
<evidence type="ECO:0000313" key="21">
    <source>
        <dbReference type="EMBL" id="TVU37639.1"/>
    </source>
</evidence>
<keyword evidence="7 18" id="KW-0349">Heme</keyword>
<dbReference type="PROSITE" id="PS50873">
    <property type="entry name" value="PEROXIDASE_4"/>
    <property type="match status" value="1"/>
</dbReference>
<dbReference type="AlphaFoldDB" id="A0A5J9VMZ4"/>
<dbReference type="CDD" id="cd00693">
    <property type="entry name" value="secretory_peroxidase"/>
    <property type="match status" value="1"/>
</dbReference>
<dbReference type="OrthoDB" id="672921at2759"/>
<evidence type="ECO:0000256" key="5">
    <source>
        <dbReference type="ARBA" id="ARBA00022525"/>
    </source>
</evidence>
<feature type="binding site" evidence="16">
    <location>
        <position position="110"/>
    </location>
    <ligand>
        <name>Ca(2+)</name>
        <dbReference type="ChEBI" id="CHEBI:29108"/>
        <label>1</label>
    </ligand>
</feature>
<comment type="function">
    <text evidence="18">Removal of H(2)O(2), oxidation of toxic reductants, biosynthesis and degradation of lignin, suberization, auxin catabolism, response to environmental stresses such as wounding, pathogen attack and oxidative stress.</text>
</comment>
<evidence type="ECO:0000256" key="16">
    <source>
        <dbReference type="PIRSR" id="PIRSR600823-3"/>
    </source>
</evidence>
<feature type="binding site" evidence="16">
    <location>
        <position position="106"/>
    </location>
    <ligand>
        <name>Ca(2+)</name>
        <dbReference type="ChEBI" id="CHEBI:29108"/>
        <label>1</label>
    </ligand>
</feature>
<evidence type="ECO:0000256" key="12">
    <source>
        <dbReference type="ARBA" id="ARBA00023157"/>
    </source>
</evidence>
<keyword evidence="9 16" id="KW-0106">Calcium</keyword>
<evidence type="ECO:0000256" key="11">
    <source>
        <dbReference type="ARBA" id="ARBA00023004"/>
    </source>
</evidence>
<evidence type="ECO:0000256" key="3">
    <source>
        <dbReference type="ARBA" id="ARBA00006873"/>
    </source>
</evidence>
<keyword evidence="22" id="KW-1185">Reference proteome</keyword>
<dbReference type="EMBL" id="RWGY01000007">
    <property type="protein sequence ID" value="TVU37639.1"/>
    <property type="molecule type" value="Genomic_DNA"/>
</dbReference>
<dbReference type="EC" id="1.11.1.7" evidence="4 18"/>
<dbReference type="GO" id="GO:0042744">
    <property type="term" value="P:hydrogen peroxide catabolic process"/>
    <property type="evidence" value="ECO:0007669"/>
    <property type="project" value="UniProtKB-KW"/>
</dbReference>
<name>A0A5J9VMZ4_9POAL</name>
<keyword evidence="6 18" id="KW-0575">Peroxidase</keyword>
<evidence type="ECO:0000256" key="9">
    <source>
        <dbReference type="ARBA" id="ARBA00022837"/>
    </source>
</evidence>
<keyword evidence="5 18" id="KW-0964">Secreted</keyword>
<feature type="non-terminal residue" evidence="21">
    <location>
        <position position="1"/>
    </location>
</feature>
<dbReference type="InterPro" id="IPR010255">
    <property type="entry name" value="Haem_peroxidase_sf"/>
</dbReference>
<dbReference type="GO" id="GO:0140825">
    <property type="term" value="F:lactoperoxidase activity"/>
    <property type="evidence" value="ECO:0007669"/>
    <property type="project" value="UniProtKB-EC"/>
</dbReference>
<organism evidence="21 22">
    <name type="scientific">Eragrostis curvula</name>
    <name type="common">weeping love grass</name>
    <dbReference type="NCBI Taxonomy" id="38414"/>
    <lineage>
        <taxon>Eukaryota</taxon>
        <taxon>Viridiplantae</taxon>
        <taxon>Streptophyta</taxon>
        <taxon>Embryophyta</taxon>
        <taxon>Tracheophyta</taxon>
        <taxon>Spermatophyta</taxon>
        <taxon>Magnoliopsida</taxon>
        <taxon>Liliopsida</taxon>
        <taxon>Poales</taxon>
        <taxon>Poaceae</taxon>
        <taxon>PACMAD clade</taxon>
        <taxon>Chloridoideae</taxon>
        <taxon>Eragrostideae</taxon>
        <taxon>Eragrostidinae</taxon>
        <taxon>Eragrostis</taxon>
    </lineage>
</organism>
<comment type="subcellular location">
    <subcellularLocation>
        <location evidence="2 18">Secreted</location>
    </subcellularLocation>
</comment>
<keyword evidence="8 16" id="KW-0479">Metal-binding</keyword>
<keyword evidence="14 18" id="KW-0376">Hydrogen peroxide</keyword>
<dbReference type="Gene3D" id="1.10.420.10">
    <property type="entry name" value="Peroxidase, domain 2"/>
    <property type="match status" value="1"/>
</dbReference>
<comment type="cofactor">
    <cofactor evidence="16 18">
        <name>heme b</name>
        <dbReference type="ChEBI" id="CHEBI:60344"/>
    </cofactor>
    <text evidence="16 18">Binds 1 heme b (iron(II)-protoporphyrin IX) group per subunit.</text>
</comment>